<evidence type="ECO:0000313" key="2">
    <source>
        <dbReference type="Proteomes" id="UP000634043"/>
    </source>
</evidence>
<comment type="caution">
    <text evidence="1">The sequence shown here is derived from an EMBL/GenBank/DDBJ whole genome shotgun (WGS) entry which is preliminary data.</text>
</comment>
<keyword evidence="2" id="KW-1185">Reference proteome</keyword>
<proteinExistence type="predicted"/>
<gene>
    <name evidence="1" type="ORF">GCM10011323_20020</name>
</gene>
<protein>
    <submittedName>
        <fullName evidence="1">Uncharacterized protein</fullName>
    </submittedName>
</protein>
<accession>A0ABQ1W772</accession>
<dbReference type="Proteomes" id="UP000634043">
    <property type="component" value="Unassembled WGS sequence"/>
</dbReference>
<organism evidence="1 2">
    <name type="scientific">Pontibacter amylolyticus</name>
    <dbReference type="NCBI Taxonomy" id="1424080"/>
    <lineage>
        <taxon>Bacteria</taxon>
        <taxon>Pseudomonadati</taxon>
        <taxon>Bacteroidota</taxon>
        <taxon>Cytophagia</taxon>
        <taxon>Cytophagales</taxon>
        <taxon>Hymenobacteraceae</taxon>
        <taxon>Pontibacter</taxon>
    </lineage>
</organism>
<sequence length="128" mass="13898">MALNLPKYRLLRHLIMSLALLWAVLFHSAVTYAYGTAEVAQSSAASIAQGDPEGSENTVTGLQSGKLYLAQEGTTSLLTLSLQPSDTDTKSFNIRFSSHQATPPYTARAPGDTFFCQFYYTSSQPQAP</sequence>
<evidence type="ECO:0000313" key="1">
    <source>
        <dbReference type="EMBL" id="GGG15589.1"/>
    </source>
</evidence>
<dbReference type="EMBL" id="BMFP01000003">
    <property type="protein sequence ID" value="GGG15589.1"/>
    <property type="molecule type" value="Genomic_DNA"/>
</dbReference>
<name>A0ABQ1W772_9BACT</name>
<reference evidence="2" key="1">
    <citation type="journal article" date="2019" name="Int. J. Syst. Evol. Microbiol.">
        <title>The Global Catalogue of Microorganisms (GCM) 10K type strain sequencing project: providing services to taxonomists for standard genome sequencing and annotation.</title>
        <authorList>
            <consortium name="The Broad Institute Genomics Platform"/>
            <consortium name="The Broad Institute Genome Sequencing Center for Infectious Disease"/>
            <person name="Wu L."/>
            <person name="Ma J."/>
        </authorList>
    </citation>
    <scope>NUCLEOTIDE SEQUENCE [LARGE SCALE GENOMIC DNA]</scope>
    <source>
        <strain evidence="2">CGMCC 1.12749</strain>
    </source>
</reference>